<proteinExistence type="predicted"/>
<dbReference type="EMBL" id="MU004368">
    <property type="protein sequence ID" value="KAF2654204.1"/>
    <property type="molecule type" value="Genomic_DNA"/>
</dbReference>
<reference evidence="2" key="1">
    <citation type="journal article" date="2020" name="Stud. Mycol.">
        <title>101 Dothideomycetes genomes: a test case for predicting lifestyles and emergence of pathogens.</title>
        <authorList>
            <person name="Haridas S."/>
            <person name="Albert R."/>
            <person name="Binder M."/>
            <person name="Bloem J."/>
            <person name="Labutti K."/>
            <person name="Salamov A."/>
            <person name="Andreopoulos B."/>
            <person name="Baker S."/>
            <person name="Barry K."/>
            <person name="Bills G."/>
            <person name="Bluhm B."/>
            <person name="Cannon C."/>
            <person name="Castanera R."/>
            <person name="Culley D."/>
            <person name="Daum C."/>
            <person name="Ezra D."/>
            <person name="Gonzalez J."/>
            <person name="Henrissat B."/>
            <person name="Kuo A."/>
            <person name="Liang C."/>
            <person name="Lipzen A."/>
            <person name="Lutzoni F."/>
            <person name="Magnuson J."/>
            <person name="Mondo S."/>
            <person name="Nolan M."/>
            <person name="Ohm R."/>
            <person name="Pangilinan J."/>
            <person name="Park H.-J."/>
            <person name="Ramirez L."/>
            <person name="Alfaro M."/>
            <person name="Sun H."/>
            <person name="Tritt A."/>
            <person name="Yoshinaga Y."/>
            <person name="Zwiers L.-H."/>
            <person name="Turgeon B."/>
            <person name="Goodwin S."/>
            <person name="Spatafora J."/>
            <person name="Crous P."/>
            <person name="Grigoriev I."/>
        </authorList>
    </citation>
    <scope>NUCLEOTIDE SEQUENCE</scope>
    <source>
        <strain evidence="2">CBS 122681</strain>
    </source>
</reference>
<feature type="domain" description="DUF7709" evidence="1">
    <location>
        <begin position="6"/>
        <end position="105"/>
    </location>
</feature>
<dbReference type="Proteomes" id="UP000799324">
    <property type="component" value="Unassembled WGS sequence"/>
</dbReference>
<name>A0A6A6T6M7_9PLEO</name>
<dbReference type="OrthoDB" id="2359405at2759"/>
<accession>A0A6A6T6M7</accession>
<evidence type="ECO:0000259" key="1">
    <source>
        <dbReference type="Pfam" id="PF24813"/>
    </source>
</evidence>
<keyword evidence="3" id="KW-1185">Reference proteome</keyword>
<organism evidence="2 3">
    <name type="scientific">Lophiostoma macrostomum CBS 122681</name>
    <dbReference type="NCBI Taxonomy" id="1314788"/>
    <lineage>
        <taxon>Eukaryota</taxon>
        <taxon>Fungi</taxon>
        <taxon>Dikarya</taxon>
        <taxon>Ascomycota</taxon>
        <taxon>Pezizomycotina</taxon>
        <taxon>Dothideomycetes</taxon>
        <taxon>Pleosporomycetidae</taxon>
        <taxon>Pleosporales</taxon>
        <taxon>Lophiostomataceae</taxon>
        <taxon>Lophiostoma</taxon>
    </lineage>
</organism>
<dbReference type="AlphaFoldDB" id="A0A6A6T6M7"/>
<evidence type="ECO:0000313" key="2">
    <source>
        <dbReference type="EMBL" id="KAF2654204.1"/>
    </source>
</evidence>
<protein>
    <recommendedName>
        <fullName evidence="1">DUF7709 domain-containing protein</fullName>
    </recommendedName>
</protein>
<dbReference type="Pfam" id="PF24813">
    <property type="entry name" value="DUF7709"/>
    <property type="match status" value="1"/>
</dbReference>
<sequence length="108" mass="11494">MASNDTLQNINSATLGAQMPIVTLPDGSKVQTGTVGALIVNIRTYNELIARGPNADEKTKTELEGKMAASLPLLKKAGMFGLFAPQEWVQGTSAGRKFVGELALKEDF</sequence>
<gene>
    <name evidence="2" type="ORF">K491DRAFT_717377</name>
</gene>
<evidence type="ECO:0000313" key="3">
    <source>
        <dbReference type="Proteomes" id="UP000799324"/>
    </source>
</evidence>
<dbReference type="InterPro" id="IPR056126">
    <property type="entry name" value="DUF7709"/>
</dbReference>